<dbReference type="PROSITE" id="PS50112">
    <property type="entry name" value="PAS"/>
    <property type="match status" value="1"/>
</dbReference>
<feature type="domain" description="PAS" evidence="3">
    <location>
        <begin position="607"/>
        <end position="680"/>
    </location>
</feature>
<evidence type="ECO:0000256" key="2">
    <source>
        <dbReference type="SAM" id="Phobius"/>
    </source>
</evidence>
<dbReference type="PANTHER" id="PTHR31600:SF2">
    <property type="entry name" value="GAMETE ENRICHED GENE 10 PROTEIN-RELATED"/>
    <property type="match status" value="1"/>
</dbReference>
<dbReference type="NCBIfam" id="TIGR00229">
    <property type="entry name" value="sensory_box"/>
    <property type="match status" value="1"/>
</dbReference>
<feature type="region of interest" description="Disordered" evidence="1">
    <location>
        <begin position="1008"/>
        <end position="1032"/>
    </location>
</feature>
<keyword evidence="2" id="KW-0812">Transmembrane</keyword>
<dbReference type="EMBL" id="CAJJDO010000002">
    <property type="protein sequence ID" value="CAD8132878.1"/>
    <property type="molecule type" value="Genomic_DNA"/>
</dbReference>
<organism evidence="4 5">
    <name type="scientific">Paramecium pentaurelia</name>
    <dbReference type="NCBI Taxonomy" id="43138"/>
    <lineage>
        <taxon>Eukaryota</taxon>
        <taxon>Sar</taxon>
        <taxon>Alveolata</taxon>
        <taxon>Ciliophora</taxon>
        <taxon>Intramacronucleata</taxon>
        <taxon>Oligohymenophorea</taxon>
        <taxon>Peniculida</taxon>
        <taxon>Parameciidae</taxon>
        <taxon>Paramecium</taxon>
    </lineage>
</organism>
<keyword evidence="5" id="KW-1185">Reference proteome</keyword>
<feature type="transmembrane region" description="Helical" evidence="2">
    <location>
        <begin position="40"/>
        <end position="59"/>
    </location>
</feature>
<feature type="transmembrane region" description="Helical" evidence="2">
    <location>
        <begin position="1059"/>
        <end position="1080"/>
    </location>
</feature>
<dbReference type="Pfam" id="PF25474">
    <property type="entry name" value="TPR_TmcB"/>
    <property type="match status" value="1"/>
</dbReference>
<evidence type="ECO:0000313" key="5">
    <source>
        <dbReference type="Proteomes" id="UP000689195"/>
    </source>
</evidence>
<feature type="transmembrane region" description="Helical" evidence="2">
    <location>
        <begin position="225"/>
        <end position="241"/>
    </location>
</feature>
<feature type="transmembrane region" description="Helical" evidence="2">
    <location>
        <begin position="180"/>
        <end position="205"/>
    </location>
</feature>
<name>A0A8S1RXS9_9CILI</name>
<dbReference type="InterPro" id="IPR000014">
    <property type="entry name" value="PAS"/>
</dbReference>
<keyword evidence="2" id="KW-0472">Membrane</keyword>
<proteinExistence type="predicted"/>
<feature type="transmembrane region" description="Helical" evidence="2">
    <location>
        <begin position="97"/>
        <end position="120"/>
    </location>
</feature>
<dbReference type="Proteomes" id="UP000689195">
    <property type="component" value="Unassembled WGS sequence"/>
</dbReference>
<dbReference type="InterPro" id="IPR052994">
    <property type="entry name" value="Tiny_macrocysts_regulators"/>
</dbReference>
<dbReference type="OrthoDB" id="297598at2759"/>
<accession>A0A8S1RXS9</accession>
<reference evidence="4" key="1">
    <citation type="submission" date="2021-01" db="EMBL/GenBank/DDBJ databases">
        <authorList>
            <consortium name="Genoscope - CEA"/>
            <person name="William W."/>
        </authorList>
    </citation>
    <scope>NUCLEOTIDE SEQUENCE</scope>
</reference>
<feature type="transmembrane region" description="Helical" evidence="2">
    <location>
        <begin position="286"/>
        <end position="303"/>
    </location>
</feature>
<feature type="transmembrane region" description="Helical" evidence="2">
    <location>
        <begin position="1354"/>
        <end position="1375"/>
    </location>
</feature>
<dbReference type="InterPro" id="IPR057352">
    <property type="entry name" value="TPR_TmcB/C"/>
</dbReference>
<feature type="transmembrane region" description="Helical" evidence="2">
    <location>
        <begin position="247"/>
        <end position="265"/>
    </location>
</feature>
<gene>
    <name evidence="4" type="ORF">PPENT_87.1.T0020116</name>
</gene>
<feature type="transmembrane region" description="Helical" evidence="2">
    <location>
        <begin position="141"/>
        <end position="160"/>
    </location>
</feature>
<feature type="transmembrane region" description="Helical" evidence="2">
    <location>
        <begin position="309"/>
        <end position="325"/>
    </location>
</feature>
<sequence length="1649" mass="192306">MKRTSLFEDDKSNLDKIQHSFKIMFFEIVHNLILGDNFPFFIYVFFILIESLQVFHFFFTDEFSSLWKVESWTSALNSFFSYFMIQPYLKNLSFQTYILVNYIVMGLIMLLLIVLLFIALKSASLGRMNGTLMILKIFFEVLNYVLFMPILQLFLTIFNCDNSTHIHKIYKDQQCYNGNYLLHVLLCCIASIILIAVSTLVTLMFFESRFQINNPQCKVTGREDLIFLIFKVVMVLCFAILDVQNQRLLIIIILTLFSIKLFHSFNKSSIYLNIYFAKLLNGQHMIILWTMMMVVLGLILENTDYDGAPQLWVICTPLLLIIILVRKEYRYEVMMVDSNKFDSLDQSLQLLQYLTKLVGYYDKDESIASLLDGFVEYHKVTCKRDDCPCSPKNMNDKRIEKFKKGVKDLSMKSQYVILIYIVEKIYVLSLTRYPNCIELRISHALFLYEKMQSTIQALQELALAEQEKPYLDQQFLIFRLRKIIEEQMFDSGNLTNVNEFTAENNLREIKMLIEKSTQLHLDFWIKLREDTPDLGKLYEVGLRMLYVDKVLDDQWKRIMKINFDMPPTLLMMYSRYLIDVLNDREEAEDVVERLKNLQTFDMDRGKIINNLKDFVNESTALISISAEDGNFSRILGLNQSCAKTFGYNKSELLDRKINVLMPNIYAQYHDQFLEGYTQNQESRVLNRERLLIGKHKSGYIFPFFIYVRYIPSLINGSQFFAAIKQERYFKNQAYMIVNSFDMCIENISAQFISLFHIDLNYISKKKTQVSDLIPQFEEFKQELMSKQGYETTVQYKSRDQFIQQQFQVYVSEINICVNRFMNNQNKEGNIVQTNLTLNVPQSQHHKKDERQAQLFGYIIKLEQIRVEKSILQTPSEHGPASARKQLNSAQKFLFQFDSKEIPGMKEKIEQLKKQYKKDNNTKLPDQYVYKFIGEYISDQNFQMSAISVSKQDETYEYSVKNDDEKTPSSKLDDKNNDLSLGIKTMILIGGQLFDSEEYKNIDIEEEEDGQSKIVGQMPSKQEEDQEQDNGNANVYKSKKTFVQFLKESKSANQSSLTCFRWNAALLIIFLGVLGLLNYILTQQLFFGVYDGYKNVINSNQRVALGQRILWQTVELYLLNQINPYVDQTKNIADQRQSLNQSISNLQELQFILQSAVVEGDQIDLIRTNSVKMTGRDQSGTLSTQLVDLNQGTAQILSKALELLQTYNPESQFFVSYNLLNNYFEAVVQSANIYGSQLRDKLNGSSIVITLFIVACAFAVVSVPLIACMFSLVSQNQEIIMKLFLQIQITKVKKLVNICEGFFNSLQVGEEDDELHRDNEGFMDEDEVQDEDEEYLERHKKRKKYRYDLKNKRNFYLKFAISMVMLLGYFLTHFLIGDYLQNAFSSLIDEIEATSQLVPNITFSNNVIRQMIIDPTFEVKGSSSYLISSTFVKELYDLNTKIQKEHSSNIQYHNPTYNTHFDSLMKSGACSYLFSIIDIDINTCQSFIEGIIDQSLSLALSRYFEDIRSQLQEYNNIIKDPSHTISGTLYNFTSNSTYNKALSLLYTNTQMNEIDILQDLYLRQIFSYTTDLFLSCVQQDVDTNTTTSVAIFIVFLVVLVLIYLFFWWPTATKINNEIKKTTLLLANIPLSIIKRSKAIREYLNRMHEIE</sequence>
<feature type="transmembrane region" description="Helical" evidence="2">
    <location>
        <begin position="1246"/>
        <end position="1272"/>
    </location>
</feature>
<evidence type="ECO:0000313" key="4">
    <source>
        <dbReference type="EMBL" id="CAD8132878.1"/>
    </source>
</evidence>
<comment type="caution">
    <text evidence="4">The sequence shown here is derived from an EMBL/GenBank/DDBJ whole genome shotgun (WGS) entry which is preliminary data.</text>
</comment>
<protein>
    <recommendedName>
        <fullName evidence="3">PAS domain-containing protein</fullName>
    </recommendedName>
</protein>
<dbReference type="PANTHER" id="PTHR31600">
    <property type="entry name" value="TINY MACROCYSTS PROTEIN B-RELATED"/>
    <property type="match status" value="1"/>
</dbReference>
<keyword evidence="2" id="KW-1133">Transmembrane helix</keyword>
<evidence type="ECO:0000259" key="3">
    <source>
        <dbReference type="PROSITE" id="PS50112"/>
    </source>
</evidence>
<evidence type="ECO:0000256" key="1">
    <source>
        <dbReference type="SAM" id="MobiDB-lite"/>
    </source>
</evidence>
<feature type="transmembrane region" description="Helical" evidence="2">
    <location>
        <begin position="1588"/>
        <end position="1609"/>
    </location>
</feature>